<feature type="domain" description="DUF11" evidence="1">
    <location>
        <begin position="2147"/>
        <end position="2233"/>
    </location>
</feature>
<dbReference type="EMBL" id="JABMCB010000185">
    <property type="protein sequence ID" value="NUU76589.1"/>
    <property type="molecule type" value="Genomic_DNA"/>
</dbReference>
<feature type="domain" description="DUF11" evidence="1">
    <location>
        <begin position="1379"/>
        <end position="1482"/>
    </location>
</feature>
<evidence type="ECO:0000313" key="3">
    <source>
        <dbReference type="Proteomes" id="UP000526125"/>
    </source>
</evidence>
<name>A0A7Y6BX78_9BACL</name>
<evidence type="ECO:0000259" key="1">
    <source>
        <dbReference type="Pfam" id="PF01345"/>
    </source>
</evidence>
<feature type="domain" description="DUF11" evidence="1">
    <location>
        <begin position="1249"/>
        <end position="1350"/>
    </location>
</feature>
<dbReference type="NCBIfam" id="TIGR01451">
    <property type="entry name" value="B_ant_repeat"/>
    <property type="match status" value="15"/>
</dbReference>
<dbReference type="InterPro" id="IPR013783">
    <property type="entry name" value="Ig-like_fold"/>
</dbReference>
<protein>
    <submittedName>
        <fullName evidence="2">DUF11 domain-containing protein</fullName>
    </submittedName>
</protein>
<organism evidence="2 3">
    <name type="scientific">Paenibacillus xylanilyticus</name>
    <dbReference type="NCBI Taxonomy" id="248903"/>
    <lineage>
        <taxon>Bacteria</taxon>
        <taxon>Bacillati</taxon>
        <taxon>Bacillota</taxon>
        <taxon>Bacilli</taxon>
        <taxon>Bacillales</taxon>
        <taxon>Paenibacillaceae</taxon>
        <taxon>Paenibacillus</taxon>
    </lineage>
</organism>
<reference evidence="2 3" key="1">
    <citation type="submission" date="2020-05" db="EMBL/GenBank/DDBJ databases">
        <title>Genome Sequencing of Type Strains.</title>
        <authorList>
            <person name="Lemaire J.F."/>
            <person name="Inderbitzin P."/>
            <person name="Gregorio O.A."/>
            <person name="Collins S.B."/>
            <person name="Wespe N."/>
            <person name="Knight-Connoni V."/>
        </authorList>
    </citation>
    <scope>NUCLEOTIDE SEQUENCE [LARGE SCALE GENOMIC DNA]</scope>
    <source>
        <strain evidence="2 3">LMG 21957</strain>
    </source>
</reference>
<proteinExistence type="predicted"/>
<feature type="domain" description="DUF11" evidence="1">
    <location>
        <begin position="1634"/>
        <end position="1737"/>
    </location>
</feature>
<dbReference type="PANTHER" id="PTHR34819">
    <property type="entry name" value="LARGE CYSTEINE-RICH PERIPLASMIC PROTEIN OMCB"/>
    <property type="match status" value="1"/>
</dbReference>
<feature type="domain" description="DUF11" evidence="1">
    <location>
        <begin position="353"/>
        <end position="451"/>
    </location>
</feature>
<feature type="domain" description="DUF11" evidence="1">
    <location>
        <begin position="994"/>
        <end position="1094"/>
    </location>
</feature>
<feature type="domain" description="DUF11" evidence="1">
    <location>
        <begin position="616"/>
        <end position="718"/>
    </location>
</feature>
<sequence length="2236" mass="223189">MISIPLVVRSTVNATGAITFTGNTLGLSRSDTTGVPGTQDSIGAFTTTNASVSFGTYPLGTTSLYQSNSSAAVLVLPAGSTVLYAELIWGGSYINGNVNLSAAINNPVTFITPAGTSSITPDPATSNQFDLGNGAAGYVRSANVTTLVQNGGAGTYSTGAVVGTIVINNDSTANHAGWTLGVIYQNPNLPFRNMSLRAGGVLVQSTSAPVVTTLTGFATPISGALGGRALFSAQEGDANRTGDQALFGPTSATSVALSGPNNFAANFFASQINGDTGALNTTGTFGNRNQVNGAPGSNISGGRQGWDITNVDVSARLINNQSSAVLTLTTSGDAYIVNGNAIQVDINAPRITVAKGTAASGAVAGDSILYTVTVTNAGTASAASVVLSDSLPSGLTFIPGSVTVAGVSRPTLDVTAGIPLGSLNLSSNIVVTYRALIGQDASILQLVNSANAAFTFQSVAGGPIITGVIPSNNSTLPVYSPNLSIVKSASTTNATVGDLVTYTLQVNNGGNVAASVTLTDNIPSGSSYVAGSFRLNGNVIAGANPATGVNLGSLAAGSANTVTFQVLVTSLPTPPTLVDQATASYSFNSPDGRTITGTVASNTLTIPVTLPNVTAVKSASVSDVAVGETFTYTVVTTNGGIQPINNVILTDSLPTGTTFVPGSVTVRGGAVASANPNSGISIGTLTAGSSATVTFQLTVQSLPASGSLLNRASVSYSSGAFTGISNSNSITTPVYQPIIAINKSVSQTNETLGDQLAYTLVVTNSGNIGAQVTVTDTIPAGLTFVPNSVTVNGTARPGTSPLTGITLGSLLPGAMATVVFRATLNTLPSPPTLENQGTAAFTYQLPSGRNLSGSSQSNIVRISASAPNISISKTVNTPDATVGDVLTYTVIATNAGISAVQNLVISDTPSGSEFVPGSVTINGTAAGSASPVSGIAVGTLNSSSSVTVTYQARVTSVPSTGSVTNRASAAFTSGSFNGVSSSVTVSTPIFQPVIQVVKSASTTNLTVGDSFNYSLQITNTGNIAATVTLTDPIPAGAVFSTNSVIINGVPTPGVSPATGINLGLIAAGSSATVTFVATVTSLPESRQLTNQAVASFNYTLPSGRTIAGFSSSNTITIPVSLPNVTIVNSDNVEYGVVGDVIRYTSVIRNNGTVAVNNVVYVNPLPPNTPFVPGSVIVNGTSFPLSNPTAGIPIGTLAPGAEVTVTFEVTITMPIPSQINNQSTVSFTSGSFSGSSSSNTTETPVIQPQIALVKTANTVNATVGDTVIYTVTVSNTGNLQANVTVTDTIPAATSFVANSVVVSGVPQPGASPGTGISVGVVAAGATAVVTFAVVVDTLPSPQQLSNFATSSFTFTPPDGRTLTGTATSNTLTFPVSSPNVAVVKSTTSTAAAVGDTVNYSILVTNSGIAPVNNIQLSDPIPAGASFVTGSVTVNGVAQPAANPAGGISLGTLAPGASATITFSIRVDAIPPSGQLSNRSTVSFTSGAFSSTTFSNTVVTPVFQPILSVQKTASTQNATVGDTVSYTVNVSNTGNYGAQINLTDNIPAGTILVPNSVIVNGQPLPAANPATGIAAGTIAAGATTTITFSVVIDTLPSPQQLVNQASVALSFTLPDGRTITGSVLSNVLTISVSAPDVDVVKSTTSTAVSVGDIVTYSVAVTNNGIATVNNVVFTDAVPASTVLAPTGVFVDGVLRPGANPSTGITIGSIAPGATVTVVFSVQVTSLPASAVLNNQSTVSFTSGVFSATTFSNTVTTPVYQPILTAVKTGDQSIATVGDTVVYSIAISNAGNYGASVTLTDTIPAGTELVPNSVIINGASAPGADPASGIPLGVVSTTTMVMFSVVIVTLPLSQSITNQASATFTYTLPDGRTLGGSLTSNSLNIQVSAPDVSVTKTTTAVDAVVGDTIVYEMVVTNNGIDPINNVVLSDPIDPATTFVTGSVLVDGVQRASANPALGIALGTIAPGASVAVSYAVRVNSLPAPPVVSSQSSVSFTSGVFSGASYSNTVVTPIYQPIIAVSKTASTSNATIGDTIVYSFSINNSGNLAANLTLTDNIPDGAVLLPNSVLIDGVPQPGANPEAGIVVGTIPPGGSVNVTVTLEVTVDSLPQNQQLINQAVANYTFSPPDGRQLTGTVSSNVLVIPVSAPNVTVVKSTDAIDAVVGDVITYTVVVTNAGIEVVNNVVMVDPVPVGTVFVTGSVTVDGVPRPTGNPNTGITLGSIAAGASVTVTFRVEVVVI</sequence>
<dbReference type="PANTHER" id="PTHR34819:SF3">
    <property type="entry name" value="CELL SURFACE PROTEIN"/>
    <property type="match status" value="1"/>
</dbReference>
<feature type="domain" description="DUF11" evidence="1">
    <location>
        <begin position="739"/>
        <end position="826"/>
    </location>
</feature>
<keyword evidence="3" id="KW-1185">Reference proteome</keyword>
<evidence type="ECO:0000313" key="2">
    <source>
        <dbReference type="EMBL" id="NUU76589.1"/>
    </source>
</evidence>
<feature type="domain" description="DUF11" evidence="1">
    <location>
        <begin position="1888"/>
        <end position="1977"/>
    </location>
</feature>
<dbReference type="Proteomes" id="UP000526125">
    <property type="component" value="Unassembled WGS sequence"/>
</dbReference>
<accession>A0A7Y6BX78</accession>
<dbReference type="InterPro" id="IPR051172">
    <property type="entry name" value="Chlamydia_OmcB"/>
</dbReference>
<feature type="domain" description="DUF11" evidence="1">
    <location>
        <begin position="869"/>
        <end position="969"/>
    </location>
</feature>
<feature type="domain" description="DUF11" evidence="1">
    <location>
        <begin position="483"/>
        <end position="585"/>
    </location>
</feature>
<dbReference type="SUPFAM" id="SSF49401">
    <property type="entry name" value="Bacterial adhesins"/>
    <property type="match status" value="2"/>
</dbReference>
<dbReference type="Gene3D" id="2.60.40.740">
    <property type="match status" value="11"/>
</dbReference>
<dbReference type="Pfam" id="PF01345">
    <property type="entry name" value="DUF11"/>
    <property type="match status" value="14"/>
</dbReference>
<feature type="domain" description="DUF11" evidence="1">
    <location>
        <begin position="2015"/>
        <end position="2118"/>
    </location>
</feature>
<dbReference type="InterPro" id="IPR008966">
    <property type="entry name" value="Adhesion_dom_sf"/>
</dbReference>
<dbReference type="InterPro" id="IPR001434">
    <property type="entry name" value="OmcB-like_DUF11"/>
</dbReference>
<comment type="caution">
    <text evidence="2">The sequence shown here is derived from an EMBL/GenBank/DDBJ whole genome shotgun (WGS) entry which is preliminary data.</text>
</comment>
<gene>
    <name evidence="2" type="ORF">HP552_15270</name>
</gene>
<feature type="domain" description="DUF11" evidence="1">
    <location>
        <begin position="1505"/>
        <end position="1606"/>
    </location>
</feature>
<dbReference type="Gene3D" id="2.60.40.10">
    <property type="entry name" value="Immunoglobulins"/>
    <property type="match status" value="1"/>
</dbReference>
<feature type="domain" description="DUF11" evidence="1">
    <location>
        <begin position="1133"/>
        <end position="1239"/>
    </location>
</feature>
<dbReference type="InterPro" id="IPR047589">
    <property type="entry name" value="DUF11_rpt"/>
</dbReference>